<feature type="transmembrane region" description="Helical" evidence="1">
    <location>
        <begin position="183"/>
        <end position="204"/>
    </location>
</feature>
<feature type="transmembrane region" description="Helical" evidence="1">
    <location>
        <begin position="87"/>
        <end position="108"/>
    </location>
</feature>
<dbReference type="AlphaFoldDB" id="A0A7C3MP58"/>
<reference evidence="2" key="1">
    <citation type="journal article" date="2020" name="mSystems">
        <title>Genome- and Community-Level Interaction Insights into Carbon Utilization and Element Cycling Functions of Hydrothermarchaeota in Hydrothermal Sediment.</title>
        <authorList>
            <person name="Zhou Z."/>
            <person name="Liu Y."/>
            <person name="Xu W."/>
            <person name="Pan J."/>
            <person name="Luo Z.H."/>
            <person name="Li M."/>
        </authorList>
    </citation>
    <scope>NUCLEOTIDE SEQUENCE [LARGE SCALE GENOMIC DNA]</scope>
    <source>
        <strain evidence="2">SpSt-81</strain>
    </source>
</reference>
<feature type="transmembrane region" description="Helical" evidence="1">
    <location>
        <begin position="210"/>
        <end position="231"/>
    </location>
</feature>
<feature type="transmembrane region" description="Helical" evidence="1">
    <location>
        <begin position="151"/>
        <end position="171"/>
    </location>
</feature>
<accession>A0A7C3MP58</accession>
<evidence type="ECO:0000256" key="1">
    <source>
        <dbReference type="SAM" id="Phobius"/>
    </source>
</evidence>
<dbReference type="EMBL" id="DTIN01000020">
    <property type="protein sequence ID" value="HFX13692.1"/>
    <property type="molecule type" value="Genomic_DNA"/>
</dbReference>
<proteinExistence type="predicted"/>
<keyword evidence="1" id="KW-1133">Transmembrane helix</keyword>
<feature type="transmembrane region" description="Helical" evidence="1">
    <location>
        <begin position="59"/>
        <end position="81"/>
    </location>
</feature>
<name>A0A7C3MP58_DICTH</name>
<evidence type="ECO:0000313" key="2">
    <source>
        <dbReference type="EMBL" id="HFX13692.1"/>
    </source>
</evidence>
<sequence>MVLFSILFLFTSIYFYINYGDKEEELSVLFIILFLASFIGGIVYMPVHLEFLKYKEYNLCTAISNYLLMLIESTIIFYGFSLSETNLGWYTQWFIIALYIFLGIHFFSYPKSFKMSLMSIMPYIVFILLNLKDGDGKISSIIFLISKEGYIFSLALLFSGFLMFFIPWLRLRVINAEKNVLSIFKVYSLLYSLFILIPGLWFLSSGLRNYFSSSTLYSNVISIVYFIYILVEKIKSLTKEFLFFITLKDND</sequence>
<feature type="transmembrane region" description="Helical" evidence="1">
    <location>
        <begin position="25"/>
        <end position="47"/>
    </location>
</feature>
<gene>
    <name evidence="2" type="ORF">ENW00_05995</name>
</gene>
<keyword evidence="1" id="KW-0812">Transmembrane</keyword>
<comment type="caution">
    <text evidence="2">The sequence shown here is derived from an EMBL/GenBank/DDBJ whole genome shotgun (WGS) entry which is preliminary data.</text>
</comment>
<keyword evidence="1" id="KW-0472">Membrane</keyword>
<organism evidence="2">
    <name type="scientific">Dictyoglomus thermophilum</name>
    <dbReference type="NCBI Taxonomy" id="14"/>
    <lineage>
        <taxon>Bacteria</taxon>
        <taxon>Pseudomonadati</taxon>
        <taxon>Dictyoglomota</taxon>
        <taxon>Dictyoglomia</taxon>
        <taxon>Dictyoglomales</taxon>
        <taxon>Dictyoglomaceae</taxon>
        <taxon>Dictyoglomus</taxon>
    </lineage>
</organism>
<feature type="transmembrane region" description="Helical" evidence="1">
    <location>
        <begin position="115"/>
        <end position="131"/>
    </location>
</feature>
<protein>
    <submittedName>
        <fullName evidence="2">Uncharacterized protein</fullName>
    </submittedName>
</protein>